<dbReference type="Proteomes" id="UP000592780">
    <property type="component" value="Unassembled WGS sequence"/>
</dbReference>
<dbReference type="InterPro" id="IPR036736">
    <property type="entry name" value="ACP-like_sf"/>
</dbReference>
<comment type="caution">
    <text evidence="1">The sequence shown here is derived from an EMBL/GenBank/DDBJ whole genome shotgun (WGS) entry which is preliminary data.</text>
</comment>
<dbReference type="NCBIfam" id="NF005480">
    <property type="entry name" value="PRK07081.1"/>
    <property type="match status" value="1"/>
</dbReference>
<dbReference type="EMBL" id="JACHDD010000040">
    <property type="protein sequence ID" value="MBB5429665.1"/>
    <property type="molecule type" value="Genomic_DNA"/>
</dbReference>
<dbReference type="InterPro" id="IPR009081">
    <property type="entry name" value="PP-bd_ACP"/>
</dbReference>
<protein>
    <submittedName>
        <fullName evidence="1">Acyl carrier protein</fullName>
    </submittedName>
</protein>
<reference evidence="1 2" key="1">
    <citation type="submission" date="2020-08" db="EMBL/GenBank/DDBJ databases">
        <title>Genomic Encyclopedia of Type Strains, Phase IV (KMG-V): Genome sequencing to study the core and pangenomes of soil and plant-associated prokaryotes.</title>
        <authorList>
            <person name="Whitman W."/>
        </authorList>
    </citation>
    <scope>NUCLEOTIDE SEQUENCE [LARGE SCALE GENOMIC DNA]</scope>
    <source>
        <strain evidence="1 2">JPY158</strain>
    </source>
</reference>
<dbReference type="SUPFAM" id="SSF47336">
    <property type="entry name" value="ACP-like"/>
    <property type="match status" value="1"/>
</dbReference>
<organism evidence="1 2">
    <name type="scientific">Paraburkholderia atlantica</name>
    <dbReference type="NCBI Taxonomy" id="2654982"/>
    <lineage>
        <taxon>Bacteria</taxon>
        <taxon>Pseudomonadati</taxon>
        <taxon>Pseudomonadota</taxon>
        <taxon>Betaproteobacteria</taxon>
        <taxon>Burkholderiales</taxon>
        <taxon>Burkholderiaceae</taxon>
        <taxon>Paraburkholderia</taxon>
    </lineage>
</organism>
<gene>
    <name evidence="1" type="ORF">HDG40_007863</name>
</gene>
<dbReference type="Pfam" id="PF00550">
    <property type="entry name" value="PP-binding"/>
    <property type="match status" value="1"/>
</dbReference>
<dbReference type="PROSITE" id="PS50075">
    <property type="entry name" value="CARRIER"/>
    <property type="match status" value="1"/>
</dbReference>
<accession>A0A6I1QA61</accession>
<dbReference type="RefSeq" id="WP_018437551.1">
    <property type="nucleotide sequence ID" value="NZ_JACHDD010000040.1"/>
</dbReference>
<name>A0A6I1QA61_PARAM</name>
<dbReference type="GeneID" id="301106679"/>
<sequence>MKEILRRIICESVHLRGSPDTLNDETDLYAAGLESIATVHLMLAIEETFEVAIPDEMLGRQLFSSINSMADAISRLQKQKVTS</sequence>
<keyword evidence="2" id="KW-1185">Reference proteome</keyword>
<dbReference type="OrthoDB" id="7284767at2"/>
<proteinExistence type="predicted"/>
<dbReference type="AlphaFoldDB" id="A0A6I1QA61"/>
<evidence type="ECO:0000313" key="1">
    <source>
        <dbReference type="EMBL" id="MBB5429665.1"/>
    </source>
</evidence>
<dbReference type="Gene3D" id="1.10.1200.10">
    <property type="entry name" value="ACP-like"/>
    <property type="match status" value="1"/>
</dbReference>
<evidence type="ECO:0000313" key="2">
    <source>
        <dbReference type="Proteomes" id="UP000592780"/>
    </source>
</evidence>